<name>A0A7U6GKM6_9GAMM</name>
<feature type="transmembrane region" description="Helical" evidence="9">
    <location>
        <begin position="402"/>
        <end position="421"/>
    </location>
</feature>
<evidence type="ECO:0000256" key="3">
    <source>
        <dbReference type="ARBA" id="ARBA00016864"/>
    </source>
</evidence>
<keyword evidence="8 9" id="KW-0472">Membrane</keyword>
<dbReference type="OrthoDB" id="9807065at2"/>
<evidence type="ECO:0000313" key="12">
    <source>
        <dbReference type="Proteomes" id="UP000031631"/>
    </source>
</evidence>
<keyword evidence="5 9" id="KW-1003">Cell membrane</keyword>
<feature type="transmembrane region" description="Helical" evidence="9">
    <location>
        <begin position="284"/>
        <end position="306"/>
    </location>
</feature>
<evidence type="ECO:0000256" key="8">
    <source>
        <dbReference type="ARBA" id="ARBA00023136"/>
    </source>
</evidence>
<dbReference type="GO" id="GO:0035435">
    <property type="term" value="P:phosphate ion transmembrane transport"/>
    <property type="evidence" value="ECO:0007669"/>
    <property type="project" value="InterPro"/>
</dbReference>
<evidence type="ECO:0000313" key="11">
    <source>
        <dbReference type="EMBL" id="BAO45418.1"/>
    </source>
</evidence>
<evidence type="ECO:0000256" key="4">
    <source>
        <dbReference type="ARBA" id="ARBA00022448"/>
    </source>
</evidence>
<dbReference type="Pfam" id="PF11812">
    <property type="entry name" value="DUF3333"/>
    <property type="match status" value="1"/>
</dbReference>
<dbReference type="AlphaFoldDB" id="A0A7U6GKM6"/>
<feature type="transmembrane region" description="Helical" evidence="9">
    <location>
        <begin position="215"/>
        <end position="236"/>
    </location>
</feature>
<dbReference type="Pfam" id="PF00528">
    <property type="entry name" value="BPD_transp_1"/>
    <property type="match status" value="1"/>
</dbReference>
<dbReference type="InterPro" id="IPR000515">
    <property type="entry name" value="MetI-like"/>
</dbReference>
<dbReference type="PROSITE" id="PS50928">
    <property type="entry name" value="ABC_TM1"/>
    <property type="match status" value="1"/>
</dbReference>
<dbReference type="InterPro" id="IPR024573">
    <property type="entry name" value="DUF3333"/>
</dbReference>
<evidence type="ECO:0000256" key="6">
    <source>
        <dbReference type="ARBA" id="ARBA00022692"/>
    </source>
</evidence>
<dbReference type="Proteomes" id="UP000031631">
    <property type="component" value="Chromosome"/>
</dbReference>
<organism evidence="11 12">
    <name type="scientific">Thiolapillus brandeum</name>
    <dbReference type="NCBI Taxonomy" id="1076588"/>
    <lineage>
        <taxon>Bacteria</taxon>
        <taxon>Pseudomonadati</taxon>
        <taxon>Pseudomonadota</taxon>
        <taxon>Gammaproteobacteria</taxon>
        <taxon>Chromatiales</taxon>
        <taxon>Sedimenticolaceae</taxon>
        <taxon>Thiolapillus</taxon>
    </lineage>
</organism>
<dbReference type="RefSeq" id="WP_052470181.1">
    <property type="nucleotide sequence ID" value="NZ_AP012273.1"/>
</dbReference>
<proteinExistence type="inferred from homology"/>
<dbReference type="PANTHER" id="PTHR43470">
    <property type="entry name" value="PHOSPHATE TRANSPORT SYSTEM PERMEASE PROTEIN PSTA-RELATED"/>
    <property type="match status" value="1"/>
</dbReference>
<keyword evidence="7 9" id="KW-1133">Transmembrane helix</keyword>
<dbReference type="InterPro" id="IPR005672">
    <property type="entry name" value="Phosphate_PstA"/>
</dbReference>
<sequence length="429" mass="47661">MSKLQKAAVKRRDIREAVELGLKVRKRRNRRFRHLGFMAVLTGMLLLAIMFVSIASKGYSAFQRTEIQLDIKLDSDVIDPGESRSKDVLMRADYTGLIKASLRELFPEVKKRKQKRALYRLVSSGAGDQLREKVIQDPSLIGQRIPVWLIADDDLDQYYKHGEGQSRLKDYQLQWVARLNADHRLRLAFNSTFFTAGDSREPELAGIRGALTGSFFVILITLGLSLPLGVLAAIYLEEFAGRNRWTDFIEVNINNLAAVPSIVFGLLGLAVFINFMGLPRSAPLVGGLVLTLMTLPTIIIASRAALKSVPPSIREAALGMGASKTQMIFQHVLPLAMPGMLTGTIIGMAQALGETAPLLMIGMVAFIADIPSGPLDSATVLPVQIYLWADSPERAFMERTSAAILVLLTFLVLMNLLAIWLRRKFEQRW</sequence>
<dbReference type="EMBL" id="AP012273">
    <property type="protein sequence ID" value="BAO45418.1"/>
    <property type="molecule type" value="Genomic_DNA"/>
</dbReference>
<gene>
    <name evidence="11" type="ORF">TBH_C2510</name>
</gene>
<feature type="transmembrane region" description="Helical" evidence="9">
    <location>
        <begin position="35"/>
        <end position="55"/>
    </location>
</feature>
<feature type="transmembrane region" description="Helical" evidence="9">
    <location>
        <begin position="256"/>
        <end position="278"/>
    </location>
</feature>
<evidence type="ECO:0000259" key="10">
    <source>
        <dbReference type="PROSITE" id="PS50928"/>
    </source>
</evidence>
<evidence type="ECO:0000256" key="1">
    <source>
        <dbReference type="ARBA" id="ARBA00004651"/>
    </source>
</evidence>
<evidence type="ECO:0000256" key="7">
    <source>
        <dbReference type="ARBA" id="ARBA00022989"/>
    </source>
</evidence>
<dbReference type="GO" id="GO:0005886">
    <property type="term" value="C:plasma membrane"/>
    <property type="evidence" value="ECO:0007669"/>
    <property type="project" value="UniProtKB-SubCell"/>
</dbReference>
<dbReference type="Gene3D" id="1.10.3720.10">
    <property type="entry name" value="MetI-like"/>
    <property type="match status" value="1"/>
</dbReference>
<dbReference type="GO" id="GO:0005315">
    <property type="term" value="F:phosphate transmembrane transporter activity"/>
    <property type="evidence" value="ECO:0007669"/>
    <property type="project" value="InterPro"/>
</dbReference>
<reference evidence="11 12" key="1">
    <citation type="journal article" date="2014" name="PLoS ONE">
        <title>Physiological and genomic features of a novel sulfur-oxidizing gammaproteobacterium belonging to a previously uncultivated symbiotic lineage isolated from a hydrothermal vent.</title>
        <authorList>
            <person name="Nunoura T."/>
            <person name="Takaki Y."/>
            <person name="Kazama H."/>
            <person name="Kakuta J."/>
            <person name="Shimamura S."/>
            <person name="Makita H."/>
            <person name="Hirai M."/>
            <person name="Miyazaki M."/>
            <person name="Takai K."/>
        </authorList>
    </citation>
    <scope>NUCLEOTIDE SEQUENCE [LARGE SCALE GENOMIC DNA]</scope>
    <source>
        <strain evidence="11 12">Hiromi1</strain>
    </source>
</reference>
<dbReference type="SUPFAM" id="SSF161098">
    <property type="entry name" value="MetI-like"/>
    <property type="match status" value="1"/>
</dbReference>
<feature type="transmembrane region" description="Helical" evidence="9">
    <location>
        <begin position="327"/>
        <end position="352"/>
    </location>
</feature>
<dbReference type="KEGG" id="tbn:TBH_C2510"/>
<evidence type="ECO:0000256" key="2">
    <source>
        <dbReference type="ARBA" id="ARBA00007069"/>
    </source>
</evidence>
<dbReference type="PANTHER" id="PTHR43470:SF5">
    <property type="entry name" value="PHOSPHATE TRANSPORT SYSTEM PERMEASE PROTEIN PSTA"/>
    <property type="match status" value="1"/>
</dbReference>
<keyword evidence="4" id="KW-0813">Transport</keyword>
<feature type="domain" description="ABC transmembrane type-1" evidence="10">
    <location>
        <begin position="211"/>
        <end position="418"/>
    </location>
</feature>
<evidence type="ECO:0000256" key="9">
    <source>
        <dbReference type="RuleBase" id="RU363043"/>
    </source>
</evidence>
<comment type="subcellular location">
    <subcellularLocation>
        <location evidence="9">Cell inner membrane</location>
        <topology evidence="9">Multi-pass membrane protein</topology>
    </subcellularLocation>
    <subcellularLocation>
        <location evidence="1">Cell membrane</location>
        <topology evidence="1">Multi-pass membrane protein</topology>
    </subcellularLocation>
</comment>
<accession>A0A7U6GKM6</accession>
<dbReference type="InterPro" id="IPR035906">
    <property type="entry name" value="MetI-like_sf"/>
</dbReference>
<evidence type="ECO:0000256" key="5">
    <source>
        <dbReference type="ARBA" id="ARBA00022475"/>
    </source>
</evidence>
<comment type="similarity">
    <text evidence="2 9">Belongs to the binding-protein-dependent transport system permease family. CysTW subfamily.</text>
</comment>
<dbReference type="NCBIfam" id="TIGR00974">
    <property type="entry name" value="3a0107s02c"/>
    <property type="match status" value="1"/>
</dbReference>
<keyword evidence="6 9" id="KW-0812">Transmembrane</keyword>
<protein>
    <recommendedName>
        <fullName evidence="3 9">Phosphate transport system permease protein PstA</fullName>
    </recommendedName>
</protein>
<keyword evidence="12" id="KW-1185">Reference proteome</keyword>
<dbReference type="CDD" id="cd06261">
    <property type="entry name" value="TM_PBP2"/>
    <property type="match status" value="1"/>
</dbReference>